<protein>
    <submittedName>
        <fullName evidence="1">Uncharacterized protein</fullName>
    </submittedName>
</protein>
<dbReference type="AlphaFoldDB" id="A0A4Y2GGH7"/>
<keyword evidence="2" id="KW-1185">Reference proteome</keyword>
<proteinExistence type="predicted"/>
<name>A0A4Y2GGH7_ARAVE</name>
<dbReference type="EMBL" id="BGPR01001390">
    <property type="protein sequence ID" value="GBM52703.1"/>
    <property type="molecule type" value="Genomic_DNA"/>
</dbReference>
<reference evidence="1 2" key="1">
    <citation type="journal article" date="2019" name="Sci. Rep.">
        <title>Orb-weaving spider Araneus ventricosus genome elucidates the spidroin gene catalogue.</title>
        <authorList>
            <person name="Kono N."/>
            <person name="Nakamura H."/>
            <person name="Ohtoshi R."/>
            <person name="Moran D.A.P."/>
            <person name="Shinohara A."/>
            <person name="Yoshida Y."/>
            <person name="Fujiwara M."/>
            <person name="Mori M."/>
            <person name="Tomita M."/>
            <person name="Arakawa K."/>
        </authorList>
    </citation>
    <scope>NUCLEOTIDE SEQUENCE [LARGE SCALE GENOMIC DNA]</scope>
</reference>
<gene>
    <name evidence="1" type="ORF">AVEN_204689_1</name>
</gene>
<accession>A0A4Y2GGH7</accession>
<comment type="caution">
    <text evidence="1">The sequence shown here is derived from an EMBL/GenBank/DDBJ whole genome shotgun (WGS) entry which is preliminary data.</text>
</comment>
<dbReference type="Proteomes" id="UP000499080">
    <property type="component" value="Unassembled WGS sequence"/>
</dbReference>
<sequence length="72" mass="8093">MHRQSLQPLTGRMTNAEYGLGRRIRTATWQTENEGYLGKTQTVAAWPLDDIVAKSLTVGLWCKQSNTQDIGE</sequence>
<evidence type="ECO:0000313" key="1">
    <source>
        <dbReference type="EMBL" id="GBM52703.1"/>
    </source>
</evidence>
<evidence type="ECO:0000313" key="2">
    <source>
        <dbReference type="Proteomes" id="UP000499080"/>
    </source>
</evidence>
<organism evidence="1 2">
    <name type="scientific">Araneus ventricosus</name>
    <name type="common">Orbweaver spider</name>
    <name type="synonym">Epeira ventricosa</name>
    <dbReference type="NCBI Taxonomy" id="182803"/>
    <lineage>
        <taxon>Eukaryota</taxon>
        <taxon>Metazoa</taxon>
        <taxon>Ecdysozoa</taxon>
        <taxon>Arthropoda</taxon>
        <taxon>Chelicerata</taxon>
        <taxon>Arachnida</taxon>
        <taxon>Araneae</taxon>
        <taxon>Araneomorphae</taxon>
        <taxon>Entelegynae</taxon>
        <taxon>Araneoidea</taxon>
        <taxon>Araneidae</taxon>
        <taxon>Araneus</taxon>
    </lineage>
</organism>